<evidence type="ECO:0000256" key="1">
    <source>
        <dbReference type="SAM" id="MobiDB-lite"/>
    </source>
</evidence>
<evidence type="ECO:0000256" key="2">
    <source>
        <dbReference type="SAM" id="Phobius"/>
    </source>
</evidence>
<organism evidence="4">
    <name type="scientific">Schizophyllum commune (strain H4-8 / FGSC 9210)</name>
    <name type="common">Split gill fungus</name>
    <dbReference type="NCBI Taxonomy" id="578458"/>
    <lineage>
        <taxon>Eukaryota</taxon>
        <taxon>Fungi</taxon>
        <taxon>Dikarya</taxon>
        <taxon>Basidiomycota</taxon>
        <taxon>Agaricomycotina</taxon>
        <taxon>Agaricomycetes</taxon>
        <taxon>Agaricomycetidae</taxon>
        <taxon>Agaricales</taxon>
        <taxon>Schizophyllaceae</taxon>
        <taxon>Schizophyllum</taxon>
    </lineage>
</organism>
<sequence length="394" mass="42823">MLDCVNTLDPMHPSLKETMAIGIMLILLISAINGCYLDAVFVFKGNNYIHLAYVLDGECPSPITNDDGVVSNQEAINSWKRNVTKAKGSIELRLAPYVKSSILTADLATAKLPMEYLHKQYSSIQCADLFGYLQTALNTKFNGSEHPDPQINIITNTFAQLALEDVEIPKFFQAMILLHVAKSMSGANVQKFSNVKRKCDDPKYSNQQQSGNSAPNGGDKADKKKKDKRGKRGGKNQKDKGKGKEHAHAHATISEIVGSAHISALTPSVEATKTSHVALITPAGTKVRQVVEKPAVSADKAIVDTPIAEGAKNVFATAKELDIRVTPEVYRDLDSVVNVGGFLANMDCTDDFPTPRASSLKMQIDDEPPTKCAHANDHALKSFLFNGTIDEQIS</sequence>
<keyword evidence="4" id="KW-1185">Reference proteome</keyword>
<proteinExistence type="predicted"/>
<feature type="compositionally biased region" description="Basic and acidic residues" evidence="1">
    <location>
        <begin position="236"/>
        <end position="248"/>
    </location>
</feature>
<dbReference type="InParanoid" id="D8Q3B8"/>
<feature type="transmembrane region" description="Helical" evidence="2">
    <location>
        <begin position="20"/>
        <end position="43"/>
    </location>
</feature>
<dbReference type="eggNOG" id="ENOG502T1WS">
    <property type="taxonomic scope" value="Eukaryota"/>
</dbReference>
<dbReference type="Proteomes" id="UP000007431">
    <property type="component" value="Unassembled WGS sequence"/>
</dbReference>
<gene>
    <name evidence="3" type="ORF">SCHCODRAFT_234008</name>
</gene>
<feature type="region of interest" description="Disordered" evidence="1">
    <location>
        <begin position="198"/>
        <end position="249"/>
    </location>
</feature>
<evidence type="ECO:0000313" key="3">
    <source>
        <dbReference type="EMBL" id="EFI97660.1"/>
    </source>
</evidence>
<feature type="compositionally biased region" description="Polar residues" evidence="1">
    <location>
        <begin position="204"/>
        <end position="215"/>
    </location>
</feature>
<keyword evidence="2" id="KW-0472">Membrane</keyword>
<dbReference type="EMBL" id="GL377305">
    <property type="protein sequence ID" value="EFI97660.1"/>
    <property type="molecule type" value="Genomic_DNA"/>
</dbReference>
<keyword evidence="2" id="KW-1133">Transmembrane helix</keyword>
<dbReference type="AlphaFoldDB" id="D8Q3B8"/>
<dbReference type="VEuPathDB" id="FungiDB:SCHCODRAFT_02448105"/>
<keyword evidence="2" id="KW-0812">Transmembrane</keyword>
<evidence type="ECO:0000313" key="4">
    <source>
        <dbReference type="Proteomes" id="UP000007431"/>
    </source>
</evidence>
<dbReference type="HOGENOM" id="CLU_573851_0_0_1"/>
<accession>D8Q3B8</accession>
<reference evidence="3 4" key="1">
    <citation type="journal article" date="2010" name="Nat. Biotechnol.">
        <title>Genome sequence of the model mushroom Schizophyllum commune.</title>
        <authorList>
            <person name="Ohm R.A."/>
            <person name="de Jong J.F."/>
            <person name="Lugones L.G."/>
            <person name="Aerts A."/>
            <person name="Kothe E."/>
            <person name="Stajich J.E."/>
            <person name="de Vries R.P."/>
            <person name="Record E."/>
            <person name="Levasseur A."/>
            <person name="Baker S.E."/>
            <person name="Bartholomew K.A."/>
            <person name="Coutinho P.M."/>
            <person name="Erdmann S."/>
            <person name="Fowler T.J."/>
            <person name="Gathman A.C."/>
            <person name="Lombard V."/>
            <person name="Henrissat B."/>
            <person name="Knabe N."/>
            <person name="Kuees U."/>
            <person name="Lilly W.W."/>
            <person name="Lindquist E."/>
            <person name="Lucas S."/>
            <person name="Magnuson J.K."/>
            <person name="Piumi F."/>
            <person name="Raudaskoski M."/>
            <person name="Salamov A."/>
            <person name="Schmutz J."/>
            <person name="Schwarze F.W.M.R."/>
            <person name="vanKuyk P.A."/>
            <person name="Horton J.S."/>
            <person name="Grigoriev I.V."/>
            <person name="Woesten H.A.B."/>
        </authorList>
    </citation>
    <scope>NUCLEOTIDE SEQUENCE [LARGE SCALE GENOMIC DNA]</scope>
    <source>
        <strain evidence="4">H4-8 / FGSC 9210</strain>
    </source>
</reference>
<protein>
    <submittedName>
        <fullName evidence="3">Uncharacterized protein</fullName>
    </submittedName>
</protein>
<name>D8Q3B8_SCHCM</name>
<feature type="compositionally biased region" description="Basic residues" evidence="1">
    <location>
        <begin position="225"/>
        <end position="235"/>
    </location>
</feature>